<gene>
    <name evidence="1" type="ORF">AVEN_264819_1</name>
</gene>
<evidence type="ECO:0000313" key="1">
    <source>
        <dbReference type="EMBL" id="GBM21382.1"/>
    </source>
</evidence>
<proteinExistence type="predicted"/>
<keyword evidence="2" id="KW-1185">Reference proteome</keyword>
<sequence>MQAAFQNIKCWPHFGVRGRGFFNTFVPLGTINGIGWSSSQTACQIFHSVSVVATGMSSSMDIYSSFSLPSGGSMTIGSFPSNVSQKLP</sequence>
<dbReference type="AlphaFoldDB" id="A0A4Y2DWW1"/>
<dbReference type="EMBL" id="BGPR01000458">
    <property type="protein sequence ID" value="GBM21382.1"/>
    <property type="molecule type" value="Genomic_DNA"/>
</dbReference>
<protein>
    <submittedName>
        <fullName evidence="1">Uncharacterized protein</fullName>
    </submittedName>
</protein>
<dbReference type="Proteomes" id="UP000499080">
    <property type="component" value="Unassembled WGS sequence"/>
</dbReference>
<name>A0A4Y2DWW1_ARAVE</name>
<reference evidence="1 2" key="1">
    <citation type="journal article" date="2019" name="Sci. Rep.">
        <title>Orb-weaving spider Araneus ventricosus genome elucidates the spidroin gene catalogue.</title>
        <authorList>
            <person name="Kono N."/>
            <person name="Nakamura H."/>
            <person name="Ohtoshi R."/>
            <person name="Moran D.A.P."/>
            <person name="Shinohara A."/>
            <person name="Yoshida Y."/>
            <person name="Fujiwara M."/>
            <person name="Mori M."/>
            <person name="Tomita M."/>
            <person name="Arakawa K."/>
        </authorList>
    </citation>
    <scope>NUCLEOTIDE SEQUENCE [LARGE SCALE GENOMIC DNA]</scope>
</reference>
<comment type="caution">
    <text evidence="1">The sequence shown here is derived from an EMBL/GenBank/DDBJ whole genome shotgun (WGS) entry which is preliminary data.</text>
</comment>
<evidence type="ECO:0000313" key="2">
    <source>
        <dbReference type="Proteomes" id="UP000499080"/>
    </source>
</evidence>
<organism evidence="1 2">
    <name type="scientific">Araneus ventricosus</name>
    <name type="common">Orbweaver spider</name>
    <name type="synonym">Epeira ventricosa</name>
    <dbReference type="NCBI Taxonomy" id="182803"/>
    <lineage>
        <taxon>Eukaryota</taxon>
        <taxon>Metazoa</taxon>
        <taxon>Ecdysozoa</taxon>
        <taxon>Arthropoda</taxon>
        <taxon>Chelicerata</taxon>
        <taxon>Arachnida</taxon>
        <taxon>Araneae</taxon>
        <taxon>Araneomorphae</taxon>
        <taxon>Entelegynae</taxon>
        <taxon>Araneoidea</taxon>
        <taxon>Araneidae</taxon>
        <taxon>Araneus</taxon>
    </lineage>
</organism>
<accession>A0A4Y2DWW1</accession>